<dbReference type="Proteomes" id="UP001497623">
    <property type="component" value="Unassembled WGS sequence"/>
</dbReference>
<evidence type="ECO:0000256" key="1">
    <source>
        <dbReference type="SAM" id="MobiDB-lite"/>
    </source>
</evidence>
<name>A0AAV2S6B3_MEGNR</name>
<dbReference type="EMBL" id="CAXKWB010044830">
    <property type="protein sequence ID" value="CAL4161466.1"/>
    <property type="molecule type" value="Genomic_DNA"/>
</dbReference>
<keyword evidence="3" id="KW-1185">Reference proteome</keyword>
<dbReference type="AlphaFoldDB" id="A0AAV2S6B3"/>
<comment type="caution">
    <text evidence="2">The sequence shown here is derived from an EMBL/GenBank/DDBJ whole genome shotgun (WGS) entry which is preliminary data.</text>
</comment>
<feature type="region of interest" description="Disordered" evidence="1">
    <location>
        <begin position="1"/>
        <end position="31"/>
    </location>
</feature>
<evidence type="ECO:0000313" key="2">
    <source>
        <dbReference type="EMBL" id="CAL4161466.1"/>
    </source>
</evidence>
<sequence length="237" mass="25353">ESKGGGHSSTKKGVIPKKADRAKPHGAAGHSQNCECEACCAGSKGVRTHLLLAIKSHPKQDEEKLNRKTGFSIFGRKKGPTPNAVAAMASVERQSSGRVTLHGDGNSDAIAQLHHQREALMTPQEPVTLSNLKQDSLMIPVARMTHFFPAGHPIPSGPTNQGRLRMLETPEPNIHVIFHMLGPPIPITPSLHRPLGDPANHMKECVIKAFKAVVTALGQNSIQGMVLLNLEKGGELG</sequence>
<protein>
    <submittedName>
        <fullName evidence="2">Uncharacterized protein</fullName>
    </submittedName>
</protein>
<feature type="non-terminal residue" evidence="2">
    <location>
        <position position="237"/>
    </location>
</feature>
<organism evidence="2 3">
    <name type="scientific">Meganyctiphanes norvegica</name>
    <name type="common">Northern krill</name>
    <name type="synonym">Thysanopoda norvegica</name>
    <dbReference type="NCBI Taxonomy" id="48144"/>
    <lineage>
        <taxon>Eukaryota</taxon>
        <taxon>Metazoa</taxon>
        <taxon>Ecdysozoa</taxon>
        <taxon>Arthropoda</taxon>
        <taxon>Crustacea</taxon>
        <taxon>Multicrustacea</taxon>
        <taxon>Malacostraca</taxon>
        <taxon>Eumalacostraca</taxon>
        <taxon>Eucarida</taxon>
        <taxon>Euphausiacea</taxon>
        <taxon>Euphausiidae</taxon>
        <taxon>Meganyctiphanes</taxon>
    </lineage>
</organism>
<reference evidence="2 3" key="1">
    <citation type="submission" date="2024-05" db="EMBL/GenBank/DDBJ databases">
        <authorList>
            <person name="Wallberg A."/>
        </authorList>
    </citation>
    <scope>NUCLEOTIDE SEQUENCE [LARGE SCALE GENOMIC DNA]</scope>
</reference>
<feature type="non-terminal residue" evidence="2">
    <location>
        <position position="1"/>
    </location>
</feature>
<accession>A0AAV2S6B3</accession>
<proteinExistence type="predicted"/>
<evidence type="ECO:0000313" key="3">
    <source>
        <dbReference type="Proteomes" id="UP001497623"/>
    </source>
</evidence>
<gene>
    <name evidence="2" type="ORF">MNOR_LOCUS32640</name>
</gene>